<dbReference type="Proteomes" id="UP000287651">
    <property type="component" value="Unassembled WGS sequence"/>
</dbReference>
<keyword evidence="1" id="KW-0732">Signal</keyword>
<dbReference type="EMBL" id="AMZH03017959">
    <property type="protein sequence ID" value="RRT42276.1"/>
    <property type="molecule type" value="Genomic_DNA"/>
</dbReference>
<evidence type="ECO:0000313" key="2">
    <source>
        <dbReference type="EMBL" id="RRT42276.1"/>
    </source>
</evidence>
<evidence type="ECO:0000256" key="1">
    <source>
        <dbReference type="SAM" id="SignalP"/>
    </source>
</evidence>
<proteinExistence type="predicted"/>
<protein>
    <recommendedName>
        <fullName evidence="4">SREBP regulating gene protein</fullName>
    </recommendedName>
</protein>
<sequence>MLIHCGALSCVPVAVASTRMTQVVSPGGYETCLPRAACNYLNAFSNDLSRHLGYLLALHSRHCRDFSRSLPGMERERRVNPDCVNASNPFHVCAEYCVQRAHVLEPRS</sequence>
<reference evidence="2 3" key="1">
    <citation type="journal article" date="2014" name="Agronomy (Basel)">
        <title>A Draft Genome Sequence for Ensete ventricosum, the Drought-Tolerant Tree Against Hunger.</title>
        <authorList>
            <person name="Harrison J."/>
            <person name="Moore K.A."/>
            <person name="Paszkiewicz K."/>
            <person name="Jones T."/>
            <person name="Grant M."/>
            <person name="Ambacheew D."/>
            <person name="Muzemil S."/>
            <person name="Studholme D.J."/>
        </authorList>
    </citation>
    <scope>NUCLEOTIDE SEQUENCE [LARGE SCALE GENOMIC DNA]</scope>
</reference>
<feature type="signal peptide" evidence="1">
    <location>
        <begin position="1"/>
        <end position="16"/>
    </location>
</feature>
<name>A0A426XS02_ENSVE</name>
<comment type="caution">
    <text evidence="2">The sequence shown here is derived from an EMBL/GenBank/DDBJ whole genome shotgun (WGS) entry which is preliminary data.</text>
</comment>
<dbReference type="AlphaFoldDB" id="A0A426XS02"/>
<organism evidence="2 3">
    <name type="scientific">Ensete ventricosum</name>
    <name type="common">Abyssinian banana</name>
    <name type="synonym">Musa ensete</name>
    <dbReference type="NCBI Taxonomy" id="4639"/>
    <lineage>
        <taxon>Eukaryota</taxon>
        <taxon>Viridiplantae</taxon>
        <taxon>Streptophyta</taxon>
        <taxon>Embryophyta</taxon>
        <taxon>Tracheophyta</taxon>
        <taxon>Spermatophyta</taxon>
        <taxon>Magnoliopsida</taxon>
        <taxon>Liliopsida</taxon>
        <taxon>Zingiberales</taxon>
        <taxon>Musaceae</taxon>
        <taxon>Ensete</taxon>
    </lineage>
</organism>
<evidence type="ECO:0000313" key="3">
    <source>
        <dbReference type="Proteomes" id="UP000287651"/>
    </source>
</evidence>
<feature type="non-terminal residue" evidence="2">
    <location>
        <position position="108"/>
    </location>
</feature>
<feature type="chain" id="PRO_5019122144" description="SREBP regulating gene protein" evidence="1">
    <location>
        <begin position="17"/>
        <end position="108"/>
    </location>
</feature>
<evidence type="ECO:0008006" key="4">
    <source>
        <dbReference type="Google" id="ProtNLM"/>
    </source>
</evidence>
<accession>A0A426XS02</accession>
<gene>
    <name evidence="2" type="ORF">B296_00057236</name>
</gene>